<name>A0A087T0N8_STEMI</name>
<reference evidence="2 3" key="1">
    <citation type="submission" date="2013-11" db="EMBL/GenBank/DDBJ databases">
        <title>Genome sequencing of Stegodyphus mimosarum.</title>
        <authorList>
            <person name="Bechsgaard J."/>
        </authorList>
    </citation>
    <scope>NUCLEOTIDE SEQUENCE [LARGE SCALE GENOMIC DNA]</scope>
</reference>
<feature type="non-terminal residue" evidence="2">
    <location>
        <position position="172"/>
    </location>
</feature>
<feature type="signal peptide" evidence="1">
    <location>
        <begin position="1"/>
        <end position="19"/>
    </location>
</feature>
<proteinExistence type="predicted"/>
<evidence type="ECO:0000313" key="2">
    <source>
        <dbReference type="EMBL" id="KFM58677.1"/>
    </source>
</evidence>
<organism evidence="2 3">
    <name type="scientific">Stegodyphus mimosarum</name>
    <name type="common">African social velvet spider</name>
    <dbReference type="NCBI Taxonomy" id="407821"/>
    <lineage>
        <taxon>Eukaryota</taxon>
        <taxon>Metazoa</taxon>
        <taxon>Ecdysozoa</taxon>
        <taxon>Arthropoda</taxon>
        <taxon>Chelicerata</taxon>
        <taxon>Arachnida</taxon>
        <taxon>Araneae</taxon>
        <taxon>Araneomorphae</taxon>
        <taxon>Entelegynae</taxon>
        <taxon>Eresoidea</taxon>
        <taxon>Eresidae</taxon>
        <taxon>Stegodyphus</taxon>
    </lineage>
</organism>
<dbReference type="Gene3D" id="3.30.530.20">
    <property type="match status" value="1"/>
</dbReference>
<keyword evidence="1" id="KW-0732">Signal</keyword>
<dbReference type="SUPFAM" id="SSF55961">
    <property type="entry name" value="Bet v1-like"/>
    <property type="match status" value="1"/>
</dbReference>
<feature type="chain" id="PRO_5001829232" evidence="1">
    <location>
        <begin position="20"/>
        <end position="172"/>
    </location>
</feature>
<sequence length="172" mass="20201">MGLSWKLLIIVVIVIAVLCQLEVPQNKWVASKSLTLKASVDDTYNFITNLDYVDKWFPFVSRIRDADGRPLGVGKKLYAVYDIPLYGEYQMLYRVTEFKKGKLIVIEGDNFLMPRIEFSFVKLKEAQSKLTITITFRRTSYFFQYTFGPLLYFMENQKMQHSLFLLKSVFPY</sequence>
<dbReference type="InterPro" id="IPR023393">
    <property type="entry name" value="START-like_dom_sf"/>
</dbReference>
<dbReference type="AlphaFoldDB" id="A0A087T0N8"/>
<dbReference type="EMBL" id="KK112841">
    <property type="protein sequence ID" value="KFM58677.1"/>
    <property type="molecule type" value="Genomic_DNA"/>
</dbReference>
<evidence type="ECO:0000256" key="1">
    <source>
        <dbReference type="SAM" id="SignalP"/>
    </source>
</evidence>
<dbReference type="Proteomes" id="UP000054359">
    <property type="component" value="Unassembled WGS sequence"/>
</dbReference>
<dbReference type="OMA" id="YLFQYTL"/>
<protein>
    <submittedName>
        <fullName evidence="2">Uncharacterized protein</fullName>
    </submittedName>
</protein>
<gene>
    <name evidence="2" type="ORF">X975_07312</name>
</gene>
<evidence type="ECO:0000313" key="3">
    <source>
        <dbReference type="Proteomes" id="UP000054359"/>
    </source>
</evidence>
<accession>A0A087T0N8</accession>
<keyword evidence="3" id="KW-1185">Reference proteome</keyword>
<dbReference type="OrthoDB" id="6331612at2759"/>